<organism evidence="2 3">
    <name type="scientific">Panicum virgatum</name>
    <name type="common">Blackwell switchgrass</name>
    <dbReference type="NCBI Taxonomy" id="38727"/>
    <lineage>
        <taxon>Eukaryota</taxon>
        <taxon>Viridiplantae</taxon>
        <taxon>Streptophyta</taxon>
        <taxon>Embryophyta</taxon>
        <taxon>Tracheophyta</taxon>
        <taxon>Spermatophyta</taxon>
        <taxon>Magnoliopsida</taxon>
        <taxon>Liliopsida</taxon>
        <taxon>Poales</taxon>
        <taxon>Poaceae</taxon>
        <taxon>PACMAD clade</taxon>
        <taxon>Panicoideae</taxon>
        <taxon>Panicodae</taxon>
        <taxon>Paniceae</taxon>
        <taxon>Panicinae</taxon>
        <taxon>Panicum</taxon>
        <taxon>Panicum sect. Hiantes</taxon>
    </lineage>
</organism>
<evidence type="ECO:0000313" key="3">
    <source>
        <dbReference type="Proteomes" id="UP000823388"/>
    </source>
</evidence>
<accession>A0A8T0QVQ7</accession>
<sequence>MLWVLPSLGDRESRDSSRVASPSLSPPQGSSAPLCHLHPPPPVLEGFRSRSRSAGRLRGAAARCRRRIVHPLLLHRARRFSVALLSFFFSPSGVLILDSCPVLLLCRDRAGSSRTGGGVSLEANLACCALEGCIQWFLDLVDTLFVDGGQDLYIRLAKSELGH</sequence>
<evidence type="ECO:0000313" key="2">
    <source>
        <dbReference type="EMBL" id="KAG2577088.1"/>
    </source>
</evidence>
<dbReference type="EMBL" id="CM029048">
    <property type="protein sequence ID" value="KAG2577088.1"/>
    <property type="molecule type" value="Genomic_DNA"/>
</dbReference>
<dbReference type="AlphaFoldDB" id="A0A8T0QVQ7"/>
<keyword evidence="3" id="KW-1185">Reference proteome</keyword>
<reference evidence="2" key="1">
    <citation type="submission" date="2020-05" db="EMBL/GenBank/DDBJ databases">
        <title>WGS assembly of Panicum virgatum.</title>
        <authorList>
            <person name="Lovell J.T."/>
            <person name="Jenkins J."/>
            <person name="Shu S."/>
            <person name="Juenger T.E."/>
            <person name="Schmutz J."/>
        </authorList>
    </citation>
    <scope>NUCLEOTIDE SEQUENCE</scope>
    <source>
        <strain evidence="2">AP13</strain>
    </source>
</reference>
<proteinExistence type="predicted"/>
<comment type="caution">
    <text evidence="2">The sequence shown here is derived from an EMBL/GenBank/DDBJ whole genome shotgun (WGS) entry which is preliminary data.</text>
</comment>
<name>A0A8T0QVQ7_PANVG</name>
<feature type="region of interest" description="Disordered" evidence="1">
    <location>
        <begin position="1"/>
        <end position="35"/>
    </location>
</feature>
<feature type="compositionally biased region" description="Polar residues" evidence="1">
    <location>
        <begin position="18"/>
        <end position="31"/>
    </location>
</feature>
<protein>
    <submittedName>
        <fullName evidence="2">Uncharacterized protein</fullName>
    </submittedName>
</protein>
<evidence type="ECO:0000256" key="1">
    <source>
        <dbReference type="SAM" id="MobiDB-lite"/>
    </source>
</evidence>
<dbReference type="Proteomes" id="UP000823388">
    <property type="component" value="Chromosome 6N"/>
</dbReference>
<gene>
    <name evidence="2" type="ORF">PVAP13_6NG080630</name>
</gene>